<keyword evidence="1" id="KW-0472">Membrane</keyword>
<comment type="caution">
    <text evidence="2">The sequence shown here is derived from an EMBL/GenBank/DDBJ whole genome shotgun (WGS) entry which is preliminary data.</text>
</comment>
<reference evidence="2 3" key="1">
    <citation type="submission" date="2018-06" db="EMBL/GenBank/DDBJ databases">
        <title>Genomic Encyclopedia of Type Strains, Phase III (KMG-III): the genomes of soil and plant-associated and newly described type strains.</title>
        <authorList>
            <person name="Whitman W."/>
        </authorList>
    </citation>
    <scope>NUCLEOTIDE SEQUENCE [LARGE SCALE GENOMIC DNA]</scope>
    <source>
        <strain evidence="2 3">CGMCC 1.15366</strain>
    </source>
</reference>
<evidence type="ECO:0000256" key="1">
    <source>
        <dbReference type="SAM" id="Phobius"/>
    </source>
</evidence>
<dbReference type="EMBL" id="QLMD01000002">
    <property type="protein sequence ID" value="RAK00646.1"/>
    <property type="molecule type" value="Genomic_DNA"/>
</dbReference>
<evidence type="ECO:0000313" key="3">
    <source>
        <dbReference type="Proteomes" id="UP000249203"/>
    </source>
</evidence>
<sequence length="46" mass="5582">MRDTKGVFARLKALWQTDCEYCRRMRLVLLWALVAIPLVLWWMSKL</sequence>
<gene>
    <name evidence="2" type="ORF">B0I24_10271</name>
</gene>
<evidence type="ECO:0000313" key="2">
    <source>
        <dbReference type="EMBL" id="RAK00646.1"/>
    </source>
</evidence>
<organism evidence="2 3">
    <name type="scientific">Aliidiomarina maris</name>
    <dbReference type="NCBI Taxonomy" id="531312"/>
    <lineage>
        <taxon>Bacteria</taxon>
        <taxon>Pseudomonadati</taxon>
        <taxon>Pseudomonadota</taxon>
        <taxon>Gammaproteobacteria</taxon>
        <taxon>Alteromonadales</taxon>
        <taxon>Idiomarinaceae</taxon>
        <taxon>Aliidiomarina</taxon>
    </lineage>
</organism>
<proteinExistence type="predicted"/>
<feature type="transmembrane region" description="Helical" evidence="1">
    <location>
        <begin position="27"/>
        <end position="44"/>
    </location>
</feature>
<keyword evidence="1" id="KW-1133">Transmembrane helix</keyword>
<dbReference type="Proteomes" id="UP000249203">
    <property type="component" value="Unassembled WGS sequence"/>
</dbReference>
<name>A0A327X2N4_9GAMM</name>
<keyword evidence="1" id="KW-0812">Transmembrane</keyword>
<accession>A0A327X2N4</accession>
<dbReference type="RefSeq" id="WP_157983226.1">
    <property type="nucleotide sequence ID" value="NZ_PIPK01000003.1"/>
</dbReference>
<protein>
    <submittedName>
        <fullName evidence="2">Uncharacterized protein</fullName>
    </submittedName>
</protein>
<dbReference type="AlphaFoldDB" id="A0A327X2N4"/>